<proteinExistence type="predicted"/>
<gene>
    <name evidence="1" type="ORF">GJV76_08070</name>
</gene>
<keyword evidence="2" id="KW-1185">Reference proteome</keyword>
<dbReference type="Proteomes" id="UP000438760">
    <property type="component" value="Unassembled WGS sequence"/>
</dbReference>
<dbReference type="OrthoDB" id="980645at2"/>
<evidence type="ECO:0000313" key="2">
    <source>
        <dbReference type="Proteomes" id="UP000438760"/>
    </source>
</evidence>
<name>A0A6I3LQ55_9FLAO</name>
<protein>
    <submittedName>
        <fullName evidence="1">Uncharacterized protein</fullName>
    </submittedName>
</protein>
<comment type="caution">
    <text evidence="1">The sequence shown here is derived from an EMBL/GenBank/DDBJ whole genome shotgun (WGS) entry which is preliminary data.</text>
</comment>
<organism evidence="1 2">
    <name type="scientific">Myroides albus</name>
    <dbReference type="NCBI Taxonomy" id="2562892"/>
    <lineage>
        <taxon>Bacteria</taxon>
        <taxon>Pseudomonadati</taxon>
        <taxon>Bacteroidota</taxon>
        <taxon>Flavobacteriia</taxon>
        <taxon>Flavobacteriales</taxon>
        <taxon>Flavobacteriaceae</taxon>
        <taxon>Myroides</taxon>
    </lineage>
</organism>
<dbReference type="RefSeq" id="WP_155092116.1">
    <property type="nucleotide sequence ID" value="NZ_CP102754.1"/>
</dbReference>
<reference evidence="1 2" key="1">
    <citation type="submission" date="2019-11" db="EMBL/GenBank/DDBJ databases">
        <title>Genome of Strain BIT-d1.</title>
        <authorList>
            <person name="Yang Y."/>
        </authorList>
    </citation>
    <scope>NUCLEOTIDE SEQUENCE [LARGE SCALE GENOMIC DNA]</scope>
    <source>
        <strain evidence="1 2">BIT-d1</strain>
    </source>
</reference>
<dbReference type="AlphaFoldDB" id="A0A6I3LQ55"/>
<sequence>MKNFLLIIITVVLFRPVVPLLDYAIDYEYISTVLCINKEKPELECNGKCYLMQEMAKVAEDQNNDMAKKLSNLSFSFIYYLSDVVEIEFHNFASTLKDKIESYTVFSLKTFVDFFFRPPLIN</sequence>
<accession>A0A6I3LQ55</accession>
<dbReference type="EMBL" id="WMJX01000013">
    <property type="protein sequence ID" value="MTG98085.1"/>
    <property type="molecule type" value="Genomic_DNA"/>
</dbReference>
<evidence type="ECO:0000313" key="1">
    <source>
        <dbReference type="EMBL" id="MTG98085.1"/>
    </source>
</evidence>